<accession>A0ABD2Z6J3</accession>
<protein>
    <recommendedName>
        <fullName evidence="4">Aminotransferase-like plant mobile domain-containing protein</fullName>
    </recommendedName>
</protein>
<evidence type="ECO:0000313" key="2">
    <source>
        <dbReference type="EMBL" id="KAL3513378.1"/>
    </source>
</evidence>
<organism evidence="2 3">
    <name type="scientific">Cinchona calisaya</name>
    <dbReference type="NCBI Taxonomy" id="153742"/>
    <lineage>
        <taxon>Eukaryota</taxon>
        <taxon>Viridiplantae</taxon>
        <taxon>Streptophyta</taxon>
        <taxon>Embryophyta</taxon>
        <taxon>Tracheophyta</taxon>
        <taxon>Spermatophyta</taxon>
        <taxon>Magnoliopsida</taxon>
        <taxon>eudicotyledons</taxon>
        <taxon>Gunneridae</taxon>
        <taxon>Pentapetalae</taxon>
        <taxon>asterids</taxon>
        <taxon>lamiids</taxon>
        <taxon>Gentianales</taxon>
        <taxon>Rubiaceae</taxon>
        <taxon>Cinchonoideae</taxon>
        <taxon>Cinchoneae</taxon>
        <taxon>Cinchona</taxon>
    </lineage>
</organism>
<dbReference type="AlphaFoldDB" id="A0ABD2Z6J3"/>
<gene>
    <name evidence="2" type="ORF">ACH5RR_026095</name>
</gene>
<dbReference type="EMBL" id="JBJUIK010000011">
    <property type="protein sequence ID" value="KAL3513378.1"/>
    <property type="molecule type" value="Genomic_DNA"/>
</dbReference>
<keyword evidence="1" id="KW-0175">Coiled coil</keyword>
<evidence type="ECO:0000256" key="1">
    <source>
        <dbReference type="SAM" id="Coils"/>
    </source>
</evidence>
<keyword evidence="3" id="KW-1185">Reference proteome</keyword>
<reference evidence="2 3" key="1">
    <citation type="submission" date="2024-11" db="EMBL/GenBank/DDBJ databases">
        <title>A near-complete genome assembly of Cinchona calisaya.</title>
        <authorList>
            <person name="Lian D.C."/>
            <person name="Zhao X.W."/>
            <person name="Wei L."/>
        </authorList>
    </citation>
    <scope>NUCLEOTIDE SEQUENCE [LARGE SCALE GENOMIC DNA]</scope>
    <source>
        <tissue evidence="2">Nenye</tissue>
    </source>
</reference>
<dbReference type="Proteomes" id="UP001630127">
    <property type="component" value="Unassembled WGS sequence"/>
</dbReference>
<evidence type="ECO:0008006" key="4">
    <source>
        <dbReference type="Google" id="ProtNLM"/>
    </source>
</evidence>
<proteinExistence type="predicted"/>
<feature type="coiled-coil region" evidence="1">
    <location>
        <begin position="316"/>
        <end position="350"/>
    </location>
</feature>
<evidence type="ECO:0000313" key="3">
    <source>
        <dbReference type="Proteomes" id="UP001630127"/>
    </source>
</evidence>
<name>A0ABD2Z6J3_9GENT</name>
<comment type="caution">
    <text evidence="2">The sequence shown here is derived from an EMBL/GenBank/DDBJ whole genome shotgun (WGS) entry which is preliminary data.</text>
</comment>
<sequence>MGDRKPILLEFSIDPRILAPAVVWLKVRGWMSSANHSLAHATIAASTPVAFLQHPRTPPSASAMDYQTTNLEHLMKQLRVGQYNEVPFLNLLAGQKKEHGAFADLRVDDVYREKTYLAALISCWIANSSQPGKGCLAFLVHYVHVWLAQYFNTHQPNPPRQPDSTMAKFSGSSSVISFDEISAREHIMQGNNFAWHSPSFTLEKNGPKTLTELFLSSVNDPASGSVPGSRVDAEAIAMDEGTSSQKRCVLQEVQDETSTDDHPNGHPSQQLQLDEVMSDETLLIQRSRCLKKKFVEETSLASEQKLKHFESIQAKRLSLEGRRVELVKELEQLEVEMQWADAEIHRVNDEISRDQHLMTHLATVQANLNNTPIVSSKDFEDFEALHIALVEE</sequence>